<feature type="transmembrane region" description="Helical" evidence="5">
    <location>
        <begin position="78"/>
        <end position="102"/>
    </location>
</feature>
<name>A0A8D0EIB2_STROC</name>
<feature type="transmembrane region" description="Helical" evidence="5">
    <location>
        <begin position="21"/>
        <end position="43"/>
    </location>
</feature>
<dbReference type="InterPro" id="IPR036259">
    <property type="entry name" value="MFS_trans_sf"/>
</dbReference>
<comment type="subcellular location">
    <subcellularLocation>
        <location evidence="1">Membrane</location>
        <topology evidence="1">Multi-pass membrane protein</topology>
    </subcellularLocation>
</comment>
<dbReference type="AlphaFoldDB" id="A0A8D0EIB2"/>
<dbReference type="SUPFAM" id="SSF103473">
    <property type="entry name" value="MFS general substrate transporter"/>
    <property type="match status" value="1"/>
</dbReference>
<dbReference type="GO" id="GO:0005886">
    <property type="term" value="C:plasma membrane"/>
    <property type="evidence" value="ECO:0007669"/>
    <property type="project" value="TreeGrafter"/>
</dbReference>
<protein>
    <recommendedName>
        <fullName evidence="8">Major facilitator superfamily (MFS) profile domain-containing protein</fullName>
    </recommendedName>
</protein>
<dbReference type="GO" id="GO:0055056">
    <property type="term" value="F:D-glucose transmembrane transporter activity"/>
    <property type="evidence" value="ECO:0007669"/>
    <property type="project" value="TreeGrafter"/>
</dbReference>
<dbReference type="PANTHER" id="PTHR23503">
    <property type="entry name" value="SOLUTE CARRIER FAMILY 2"/>
    <property type="match status" value="1"/>
</dbReference>
<dbReference type="GO" id="GO:0046323">
    <property type="term" value="P:D-glucose import"/>
    <property type="evidence" value="ECO:0007669"/>
    <property type="project" value="TreeGrafter"/>
</dbReference>
<keyword evidence="4 5" id="KW-0472">Membrane</keyword>
<dbReference type="Pfam" id="PF00083">
    <property type="entry name" value="Sugar_tr"/>
    <property type="match status" value="1"/>
</dbReference>
<sequence>MDQGHPYQKRGSDPTQLMPHHLTFPLLSVTLLVSFGSSMLYGYNLAVVNSPAVHIKAFYNTTWSQRYGYGLDPGPLTLLYSLTVSIFALGGLVGSLLVGVLVERYGSRSALLVLLASGFMGFSQELRSPEMVIIGRSITGLHSGSVVPLYLGEIAPKNLRGFLGLMPSIFICLGVFFAQVLGLPELLGEVSAIPQPTHTGPYSALPVTHPILTPLRTGSGPFSCQWWPFLPPSSSCCCAASLRAHGTC</sequence>
<evidence type="ECO:0000256" key="2">
    <source>
        <dbReference type="ARBA" id="ARBA00022692"/>
    </source>
</evidence>
<dbReference type="Ensembl" id="ENSSOCT00000001138.1">
    <property type="protein sequence ID" value="ENSSOCP00000001111.1"/>
    <property type="gene ID" value="ENSSOCG00000000884.1"/>
</dbReference>
<evidence type="ECO:0000256" key="3">
    <source>
        <dbReference type="ARBA" id="ARBA00022989"/>
    </source>
</evidence>
<feature type="transmembrane region" description="Helical" evidence="5">
    <location>
        <begin position="132"/>
        <end position="151"/>
    </location>
</feature>
<keyword evidence="3 5" id="KW-1133">Transmembrane helix</keyword>
<evidence type="ECO:0000256" key="4">
    <source>
        <dbReference type="ARBA" id="ARBA00023136"/>
    </source>
</evidence>
<keyword evidence="7" id="KW-1185">Reference proteome</keyword>
<reference evidence="6" key="1">
    <citation type="submission" date="2025-08" db="UniProtKB">
        <authorList>
            <consortium name="Ensembl"/>
        </authorList>
    </citation>
    <scope>IDENTIFICATION</scope>
</reference>
<organism evidence="6 7">
    <name type="scientific">Strix occidentalis caurina</name>
    <name type="common">northern spotted owl</name>
    <dbReference type="NCBI Taxonomy" id="311401"/>
    <lineage>
        <taxon>Eukaryota</taxon>
        <taxon>Metazoa</taxon>
        <taxon>Chordata</taxon>
        <taxon>Craniata</taxon>
        <taxon>Vertebrata</taxon>
        <taxon>Euteleostomi</taxon>
        <taxon>Archelosauria</taxon>
        <taxon>Archosauria</taxon>
        <taxon>Dinosauria</taxon>
        <taxon>Saurischia</taxon>
        <taxon>Theropoda</taxon>
        <taxon>Coelurosauria</taxon>
        <taxon>Aves</taxon>
        <taxon>Neognathae</taxon>
        <taxon>Neoaves</taxon>
        <taxon>Telluraves</taxon>
        <taxon>Strigiformes</taxon>
        <taxon>Strigidae</taxon>
        <taxon>Strix</taxon>
    </lineage>
</organism>
<dbReference type="GO" id="GO:0070837">
    <property type="term" value="P:dehydroascorbic acid transport"/>
    <property type="evidence" value="ECO:0007669"/>
    <property type="project" value="TreeGrafter"/>
</dbReference>
<evidence type="ECO:0000313" key="7">
    <source>
        <dbReference type="Proteomes" id="UP000694551"/>
    </source>
</evidence>
<evidence type="ECO:0008006" key="8">
    <source>
        <dbReference type="Google" id="ProtNLM"/>
    </source>
</evidence>
<accession>A0A8D0EIB2</accession>
<evidence type="ECO:0000256" key="5">
    <source>
        <dbReference type="SAM" id="Phobius"/>
    </source>
</evidence>
<proteinExistence type="predicted"/>
<evidence type="ECO:0000256" key="1">
    <source>
        <dbReference type="ARBA" id="ARBA00004141"/>
    </source>
</evidence>
<evidence type="ECO:0000313" key="6">
    <source>
        <dbReference type="Ensembl" id="ENSSOCP00000001111.1"/>
    </source>
</evidence>
<dbReference type="InterPro" id="IPR005828">
    <property type="entry name" value="MFS_sugar_transport-like"/>
</dbReference>
<dbReference type="Gene3D" id="1.20.1250.20">
    <property type="entry name" value="MFS general substrate transporter like domains"/>
    <property type="match status" value="1"/>
</dbReference>
<dbReference type="Proteomes" id="UP000694551">
    <property type="component" value="Unplaced"/>
</dbReference>
<keyword evidence="2 5" id="KW-0812">Transmembrane</keyword>
<dbReference type="InterPro" id="IPR045263">
    <property type="entry name" value="GLUT"/>
</dbReference>
<reference evidence="6" key="2">
    <citation type="submission" date="2025-09" db="UniProtKB">
        <authorList>
            <consortium name="Ensembl"/>
        </authorList>
    </citation>
    <scope>IDENTIFICATION</scope>
</reference>
<feature type="transmembrane region" description="Helical" evidence="5">
    <location>
        <begin position="163"/>
        <end position="181"/>
    </location>
</feature>
<dbReference type="PANTHER" id="PTHR23503:SF25">
    <property type="entry name" value="MAJOR FACILITATOR SUPERFAMILY (MFS) PROFILE DOMAIN-CONTAINING PROTEIN"/>
    <property type="match status" value="1"/>
</dbReference>
<feature type="transmembrane region" description="Helical" evidence="5">
    <location>
        <begin position="109"/>
        <end position="126"/>
    </location>
</feature>